<dbReference type="GO" id="GO:0042970">
    <property type="term" value="F:homoserine transmembrane transporter activity"/>
    <property type="evidence" value="ECO:0007669"/>
    <property type="project" value="TreeGrafter"/>
</dbReference>
<dbReference type="RefSeq" id="WP_009575962.1">
    <property type="nucleotide sequence ID" value="NZ_AEIG01000049.1"/>
</dbReference>
<keyword evidence="3" id="KW-0812">Transmembrane</keyword>
<evidence type="ECO:0000313" key="6">
    <source>
        <dbReference type="EMBL" id="EGG29483.1"/>
    </source>
</evidence>
<dbReference type="PANTHER" id="PTHR30086:SF5">
    <property type="entry name" value="HOMOGENTISATE EXPORT PROTEIN"/>
    <property type="match status" value="1"/>
</dbReference>
<name>F3L2F6_9GAMM</name>
<comment type="subcellular location">
    <subcellularLocation>
        <location evidence="1">Cell membrane</location>
        <topology evidence="1">Multi-pass membrane protein</topology>
    </subcellularLocation>
</comment>
<keyword evidence="5" id="KW-0472">Membrane</keyword>
<dbReference type="Proteomes" id="UP000005615">
    <property type="component" value="Unassembled WGS sequence"/>
</dbReference>
<keyword evidence="4" id="KW-1133">Transmembrane helix</keyword>
<dbReference type="InterPro" id="IPR001123">
    <property type="entry name" value="LeuE-type"/>
</dbReference>
<evidence type="ECO:0000256" key="2">
    <source>
        <dbReference type="ARBA" id="ARBA00022475"/>
    </source>
</evidence>
<evidence type="ECO:0000313" key="7">
    <source>
        <dbReference type="Proteomes" id="UP000005615"/>
    </source>
</evidence>
<accession>F3L2F6</accession>
<dbReference type="GO" id="GO:0005886">
    <property type="term" value="C:plasma membrane"/>
    <property type="evidence" value="ECO:0007669"/>
    <property type="project" value="UniProtKB-SubCell"/>
</dbReference>
<evidence type="ECO:0000256" key="4">
    <source>
        <dbReference type="ARBA" id="ARBA00022989"/>
    </source>
</evidence>
<gene>
    <name evidence="6" type="ORF">IMCC3088_1729</name>
</gene>
<reference evidence="6 7" key="1">
    <citation type="journal article" date="2011" name="J. Bacteriol.">
        <title>Genome sequence of strain IMCC3088, a proteorhodopsin-containing marine bacterium belonging to the OM60/NOR5 clade.</title>
        <authorList>
            <person name="Jang Y."/>
            <person name="Oh H.M."/>
            <person name="Kang I."/>
            <person name="Lee K."/>
            <person name="Yang S.J."/>
            <person name="Cho J.C."/>
        </authorList>
    </citation>
    <scope>NUCLEOTIDE SEQUENCE [LARGE SCALE GENOMIC DNA]</scope>
    <source>
        <strain evidence="6 7">IMCC3088</strain>
    </source>
</reference>
<protein>
    <submittedName>
        <fullName evidence="6">Putative threonine efflux protein</fullName>
    </submittedName>
</protein>
<evidence type="ECO:0000256" key="1">
    <source>
        <dbReference type="ARBA" id="ARBA00004651"/>
    </source>
</evidence>
<dbReference type="STRING" id="2518989.IMCC3088_1729"/>
<evidence type="ECO:0000256" key="3">
    <source>
        <dbReference type="ARBA" id="ARBA00022692"/>
    </source>
</evidence>
<organism evidence="6 7">
    <name type="scientific">Aequoribacter fuscus</name>
    <dbReference type="NCBI Taxonomy" id="2518989"/>
    <lineage>
        <taxon>Bacteria</taxon>
        <taxon>Pseudomonadati</taxon>
        <taxon>Pseudomonadota</taxon>
        <taxon>Gammaproteobacteria</taxon>
        <taxon>Cellvibrionales</taxon>
        <taxon>Halieaceae</taxon>
        <taxon>Aequoribacter</taxon>
    </lineage>
</organism>
<proteinExistence type="predicted"/>
<keyword evidence="7" id="KW-1185">Reference proteome</keyword>
<dbReference type="Pfam" id="PF01810">
    <property type="entry name" value="LysE"/>
    <property type="match status" value="1"/>
</dbReference>
<evidence type="ECO:0000256" key="5">
    <source>
        <dbReference type="ARBA" id="ARBA00023136"/>
    </source>
</evidence>
<sequence>MALDTLSLFAVTIFAISMTPGLCMTLAFTLGMSCGYRRTLWMMAGELAGVATVAVSVAVGVAQVVRWRPEALTWLTMLGALYLVYVGVGMWRSASGALEAQSGRASLSQVQLVVLGYNTAVLNPKGWAFLIAILPGFINEQQSLSYQLGLLVPIFLISEFIAMSIYALGGRQLARWFSKPEHSVWLNRVAATLVLFIAILFGLESVNA</sequence>
<dbReference type="PANTHER" id="PTHR30086">
    <property type="entry name" value="ARGININE EXPORTER PROTEIN ARGO"/>
    <property type="match status" value="1"/>
</dbReference>
<dbReference type="AlphaFoldDB" id="F3L2F6"/>
<dbReference type="eggNOG" id="COG1280">
    <property type="taxonomic scope" value="Bacteria"/>
</dbReference>
<comment type="caution">
    <text evidence="6">The sequence shown here is derived from an EMBL/GenBank/DDBJ whole genome shotgun (WGS) entry which is preliminary data.</text>
</comment>
<dbReference type="OrthoDB" id="9804822at2"/>
<keyword evidence="2" id="KW-1003">Cell membrane</keyword>
<dbReference type="EMBL" id="AEIG01000049">
    <property type="protein sequence ID" value="EGG29483.1"/>
    <property type="molecule type" value="Genomic_DNA"/>
</dbReference>